<evidence type="ECO:0000256" key="1">
    <source>
        <dbReference type="ARBA" id="ARBA00023002"/>
    </source>
</evidence>
<keyword evidence="4" id="KW-1185">Reference proteome</keyword>
<dbReference type="AlphaFoldDB" id="A0A7W7QIL6"/>
<dbReference type="PANTHER" id="PTHR35176:SF6">
    <property type="entry name" value="HEME OXYGENASE HI_0854-RELATED"/>
    <property type="match status" value="1"/>
</dbReference>
<keyword evidence="1" id="KW-0560">Oxidoreductase</keyword>
<dbReference type="Proteomes" id="UP000552644">
    <property type="component" value="Unassembled WGS sequence"/>
</dbReference>
<gene>
    <name evidence="3" type="ORF">FHS44_000868</name>
</gene>
<dbReference type="GO" id="GO:0016627">
    <property type="term" value="F:oxidoreductase activity, acting on the CH-CH group of donors"/>
    <property type="evidence" value="ECO:0007669"/>
    <property type="project" value="TreeGrafter"/>
</dbReference>
<dbReference type="Pfam" id="PF01243">
    <property type="entry name" value="PNPOx_N"/>
    <property type="match status" value="1"/>
</dbReference>
<evidence type="ECO:0000259" key="2">
    <source>
        <dbReference type="Pfam" id="PF01243"/>
    </source>
</evidence>
<dbReference type="EMBL" id="JACHJP010000001">
    <property type="protein sequence ID" value="MBB4913796.1"/>
    <property type="molecule type" value="Genomic_DNA"/>
</dbReference>
<comment type="caution">
    <text evidence="3">The sequence shown here is derived from an EMBL/GenBank/DDBJ whole genome shotgun (WGS) entry which is preliminary data.</text>
</comment>
<organism evidence="3 4">
    <name type="scientific">Streptosporangium saharense</name>
    <dbReference type="NCBI Taxonomy" id="1706840"/>
    <lineage>
        <taxon>Bacteria</taxon>
        <taxon>Bacillati</taxon>
        <taxon>Actinomycetota</taxon>
        <taxon>Actinomycetes</taxon>
        <taxon>Streptosporangiales</taxon>
        <taxon>Streptosporangiaceae</taxon>
        <taxon>Streptosporangium</taxon>
    </lineage>
</organism>
<accession>A0A7W7QIL6</accession>
<dbReference type="Gene3D" id="2.30.110.10">
    <property type="entry name" value="Electron Transport, Fmn-binding Protein, Chain A"/>
    <property type="match status" value="1"/>
</dbReference>
<protein>
    <submittedName>
        <fullName evidence="3">PPOX class probable F420-dependent enzyme</fullName>
    </submittedName>
</protein>
<feature type="domain" description="Pyridoxamine 5'-phosphate oxidase N-terminal" evidence="2">
    <location>
        <begin position="5"/>
        <end position="128"/>
    </location>
</feature>
<dbReference type="GO" id="GO:0005829">
    <property type="term" value="C:cytosol"/>
    <property type="evidence" value="ECO:0007669"/>
    <property type="project" value="TreeGrafter"/>
</dbReference>
<name>A0A7W7QIL6_9ACTN</name>
<dbReference type="InterPro" id="IPR052019">
    <property type="entry name" value="F420H2_bilvrd_red/Heme_oxyg"/>
</dbReference>
<dbReference type="InterPro" id="IPR012349">
    <property type="entry name" value="Split_barrel_FMN-bd"/>
</dbReference>
<dbReference type="PANTHER" id="PTHR35176">
    <property type="entry name" value="HEME OXYGENASE HI_0854-RELATED"/>
    <property type="match status" value="1"/>
</dbReference>
<dbReference type="InterPro" id="IPR011576">
    <property type="entry name" value="Pyridox_Oxase_N"/>
</dbReference>
<evidence type="ECO:0000313" key="4">
    <source>
        <dbReference type="Proteomes" id="UP000552644"/>
    </source>
</evidence>
<dbReference type="NCBIfam" id="TIGR03618">
    <property type="entry name" value="Rv1155_F420"/>
    <property type="match status" value="1"/>
</dbReference>
<evidence type="ECO:0000313" key="3">
    <source>
        <dbReference type="EMBL" id="MBB4913796.1"/>
    </source>
</evidence>
<dbReference type="SUPFAM" id="SSF50475">
    <property type="entry name" value="FMN-binding split barrel"/>
    <property type="match status" value="1"/>
</dbReference>
<dbReference type="InterPro" id="IPR019920">
    <property type="entry name" value="F420-binding_dom_put"/>
</dbReference>
<proteinExistence type="predicted"/>
<dbReference type="GO" id="GO:0070967">
    <property type="term" value="F:coenzyme F420 binding"/>
    <property type="evidence" value="ECO:0007669"/>
    <property type="project" value="TreeGrafter"/>
</dbReference>
<dbReference type="RefSeq" id="WP_184712528.1">
    <property type="nucleotide sequence ID" value="NZ_JACHJP010000001.1"/>
</dbReference>
<reference evidence="3 4" key="1">
    <citation type="submission" date="2020-08" db="EMBL/GenBank/DDBJ databases">
        <title>Genomic Encyclopedia of Type Strains, Phase III (KMG-III): the genomes of soil and plant-associated and newly described type strains.</title>
        <authorList>
            <person name="Whitman W."/>
        </authorList>
    </citation>
    <scope>NUCLEOTIDE SEQUENCE [LARGE SCALE GENOMIC DNA]</scope>
    <source>
        <strain evidence="3 4">CECT 8840</strain>
    </source>
</reference>
<sequence length="129" mass="14429">MSELSDDVRALFDAANYATVTSLNADGSPQASVIWVKTDGDDVVFSTVRGRRKARNFDRDPRTAVVVIDHTNPFRYAEVRGKVTVTEDPTGALIQELAHKYTGKPWTESRPDIERLIVRVIPEKVHLHG</sequence>